<dbReference type="Pfam" id="PF00128">
    <property type="entry name" value="Alpha-amylase"/>
    <property type="match status" value="1"/>
</dbReference>
<dbReference type="RefSeq" id="WP_263060718.1">
    <property type="nucleotide sequence ID" value="NZ_JAOUSE010000002.1"/>
</dbReference>
<keyword evidence="3" id="KW-0326">Glycosidase</keyword>
<dbReference type="NCBIfam" id="TIGR02104">
    <property type="entry name" value="pulA_typeI"/>
    <property type="match status" value="1"/>
</dbReference>
<dbReference type="InterPro" id="IPR011840">
    <property type="entry name" value="PulA_typeI"/>
</dbReference>
<evidence type="ECO:0000313" key="4">
    <source>
        <dbReference type="Proteomes" id="UP001208656"/>
    </source>
</evidence>
<dbReference type="CDD" id="cd11341">
    <property type="entry name" value="AmyAc_Pullulanase_LD-like"/>
    <property type="match status" value="1"/>
</dbReference>
<proteinExistence type="inferred from homology"/>
<dbReference type="SUPFAM" id="SSF81296">
    <property type="entry name" value="E set domains"/>
    <property type="match status" value="1"/>
</dbReference>
<dbReference type="InterPro" id="IPR017853">
    <property type="entry name" value="GH"/>
</dbReference>
<accession>A0ABT2WBG8</accession>
<dbReference type="GO" id="GO:0051060">
    <property type="term" value="F:pullulanase activity"/>
    <property type="evidence" value="ECO:0007669"/>
    <property type="project" value="UniProtKB-EC"/>
</dbReference>
<gene>
    <name evidence="3" type="primary">pulA</name>
    <name evidence="3" type="ORF">OEV82_00935</name>
</gene>
<name>A0ABT2WBG8_9BACI</name>
<dbReference type="InterPro" id="IPR014756">
    <property type="entry name" value="Ig_E-set"/>
</dbReference>
<keyword evidence="4" id="KW-1185">Reference proteome</keyword>
<dbReference type="Pfam" id="PF02922">
    <property type="entry name" value="CBM_48"/>
    <property type="match status" value="1"/>
</dbReference>
<feature type="domain" description="Glycosyl hydrolase family 13 catalytic" evidence="2">
    <location>
        <begin position="221"/>
        <end position="608"/>
    </location>
</feature>
<evidence type="ECO:0000256" key="1">
    <source>
        <dbReference type="ARBA" id="ARBA00008061"/>
    </source>
</evidence>
<dbReference type="PANTHER" id="PTHR43002">
    <property type="entry name" value="GLYCOGEN DEBRANCHING ENZYME"/>
    <property type="match status" value="1"/>
</dbReference>
<dbReference type="SMART" id="SM00642">
    <property type="entry name" value="Aamy"/>
    <property type="match status" value="1"/>
</dbReference>
<dbReference type="EMBL" id="JAOUSE010000002">
    <property type="protein sequence ID" value="MCU9593017.1"/>
    <property type="molecule type" value="Genomic_DNA"/>
</dbReference>
<organism evidence="3 4">
    <name type="scientific">Pallidibacillus thermolactis</name>
    <dbReference type="NCBI Taxonomy" id="251051"/>
    <lineage>
        <taxon>Bacteria</taxon>
        <taxon>Bacillati</taxon>
        <taxon>Bacillota</taxon>
        <taxon>Bacilli</taxon>
        <taxon>Bacillales</taxon>
        <taxon>Bacillaceae</taxon>
        <taxon>Pallidibacillus</taxon>
    </lineage>
</organism>
<keyword evidence="3" id="KW-0378">Hydrolase</keyword>
<dbReference type="Gene3D" id="3.20.20.80">
    <property type="entry name" value="Glycosidases"/>
    <property type="match status" value="1"/>
</dbReference>
<comment type="similarity">
    <text evidence="1">Belongs to the glycosyl hydrolase 13 family.</text>
</comment>
<reference evidence="3 4" key="1">
    <citation type="submission" date="2022-10" db="EMBL/GenBank/DDBJ databases">
        <title>Description of Fervidibacillus gen. nov. in the family Fervidibacillaceae fam. nov. with two species, Fervidibacillus albus sp. nov., and Fervidibacillus halotolerans sp. nov., isolated from tidal flat sediments.</title>
        <authorList>
            <person name="Kwon K.K."/>
            <person name="Yang S.-H."/>
        </authorList>
    </citation>
    <scope>NUCLEOTIDE SEQUENCE [LARGE SCALE GENOMIC DNA]</scope>
    <source>
        <strain evidence="3 4">DSM 23332</strain>
    </source>
</reference>
<evidence type="ECO:0000259" key="2">
    <source>
        <dbReference type="SMART" id="SM00642"/>
    </source>
</evidence>
<dbReference type="Gene3D" id="2.60.40.10">
    <property type="entry name" value="Immunoglobulins"/>
    <property type="match status" value="1"/>
</dbReference>
<dbReference type="SUPFAM" id="SSF51445">
    <property type="entry name" value="(Trans)glycosidases"/>
    <property type="match status" value="1"/>
</dbReference>
<protein>
    <submittedName>
        <fullName evidence="3">Type I pullulanase</fullName>
        <ecNumber evidence="3">3.2.1.41</ecNumber>
    </submittedName>
</protein>
<dbReference type="CDD" id="cd02860">
    <property type="entry name" value="E_set_Pullulanase"/>
    <property type="match status" value="1"/>
</dbReference>
<dbReference type="EC" id="3.2.1.41" evidence="3"/>
<sequence>MEQPIAWIDDIHMLTVNFDACALNVHEMNLPVVYWKDKDQSIPITGKQLVNDQTVHFFYEKELPLGETLFLQWKELEIPIYAGKIVRTPWFEKHYTAPDAQLGAICSKHSTTFTVWAPTATKVQVIINTTKYPMNRKEKGIWTITIPGDWHGYMYEFEVAVNGKVHQVIDPYAKSSLANTKSGVIVDFSRTFRKIENRPFKGNLQDAIIYELSVRDATINNDSGISNKGKFLGLTEKNTKTKNGYSTGLDYLIELGVTHVELLPINDFARVDELNPKMNYNWGYDPLLYQVPEGSYATCTNDPIKRIDECKRMIHAFHEVGIAIIIDVVFNHVFIKETIEETNFEKLVPGYYFRFHENGMLANSSGCGNDFASERIMARKFILDTVDFWLTEYKVDGFRFDLMGILDIDTMIEIRNRCLQEKTPIMLLGEGWDMPTPLSPEKKATMNNSHNLKGIRFFNDYFRDTLKGGLFNAFERGYANGYGTFFERLPALISGCCLEKFGNPVVSEPTQTVNYVECHDNHTLWDRLALTNNDEPAHIRKKMHQIATGITILAQGVPFIHGGQEWFRTKSGVENSYNAGDHINELNWLKREEELANIEYVKALIKLRKNYKHFRLQTKEDILWCLYILNTPPPIFGYILLGNEEDFVIYINPTNQKYQIHLPTSSRWQIMVSNQMEIYNERYFDGEFMEIHPFEFIVLLKPVII</sequence>
<dbReference type="InterPro" id="IPR013783">
    <property type="entry name" value="Ig-like_fold"/>
</dbReference>
<dbReference type="InterPro" id="IPR004193">
    <property type="entry name" value="Glyco_hydro_13_N"/>
</dbReference>
<dbReference type="InterPro" id="IPR006047">
    <property type="entry name" value="GH13_cat_dom"/>
</dbReference>
<comment type="caution">
    <text evidence="3">The sequence shown here is derived from an EMBL/GenBank/DDBJ whole genome shotgun (WGS) entry which is preliminary data.</text>
</comment>
<evidence type="ECO:0000313" key="3">
    <source>
        <dbReference type="EMBL" id="MCU9593017.1"/>
    </source>
</evidence>
<dbReference type="Proteomes" id="UP001208656">
    <property type="component" value="Unassembled WGS sequence"/>
</dbReference>